<accession>A0ACB5TUW4</accession>
<dbReference type="EMBL" id="BSXS01009275">
    <property type="protein sequence ID" value="GME95099.1"/>
    <property type="molecule type" value="Genomic_DNA"/>
</dbReference>
<proteinExistence type="predicted"/>
<name>A0ACB5TUW4_AMBMO</name>
<sequence>MIAPQLWQPKYSPRYRVAWVVEASISWGVAPWSLLVIRYILNKRNKQRLAAMEAAAEAAGDGEDEGEFGFIDTVDEQGNVVKQKVEISMLDLTDLENKRFIYPL</sequence>
<keyword evidence="2" id="KW-1185">Reference proteome</keyword>
<gene>
    <name evidence="1" type="ORF">Amon02_000971600</name>
</gene>
<evidence type="ECO:0000313" key="1">
    <source>
        <dbReference type="EMBL" id="GME95099.1"/>
    </source>
</evidence>
<reference evidence="1" key="1">
    <citation type="submission" date="2023-04" db="EMBL/GenBank/DDBJ databases">
        <title>Ambrosiozyma monospora NBRC 10751.</title>
        <authorList>
            <person name="Ichikawa N."/>
            <person name="Sato H."/>
            <person name="Tonouchi N."/>
        </authorList>
    </citation>
    <scope>NUCLEOTIDE SEQUENCE</scope>
    <source>
        <strain evidence="1">NBRC 10751</strain>
    </source>
</reference>
<protein>
    <submittedName>
        <fullName evidence="1">Unnamed protein product</fullName>
    </submittedName>
</protein>
<evidence type="ECO:0000313" key="2">
    <source>
        <dbReference type="Proteomes" id="UP001165064"/>
    </source>
</evidence>
<comment type="caution">
    <text evidence="1">The sequence shown here is derived from an EMBL/GenBank/DDBJ whole genome shotgun (WGS) entry which is preliminary data.</text>
</comment>
<dbReference type="Proteomes" id="UP001165064">
    <property type="component" value="Unassembled WGS sequence"/>
</dbReference>
<organism evidence="1 2">
    <name type="scientific">Ambrosiozyma monospora</name>
    <name type="common">Yeast</name>
    <name type="synonym">Endomycopsis monosporus</name>
    <dbReference type="NCBI Taxonomy" id="43982"/>
    <lineage>
        <taxon>Eukaryota</taxon>
        <taxon>Fungi</taxon>
        <taxon>Dikarya</taxon>
        <taxon>Ascomycota</taxon>
        <taxon>Saccharomycotina</taxon>
        <taxon>Pichiomycetes</taxon>
        <taxon>Pichiales</taxon>
        <taxon>Pichiaceae</taxon>
        <taxon>Ambrosiozyma</taxon>
    </lineage>
</organism>